<evidence type="ECO:0000313" key="3">
    <source>
        <dbReference type="Proteomes" id="UP000466931"/>
    </source>
</evidence>
<protein>
    <submittedName>
        <fullName evidence="2">Uncharacterized protein</fullName>
    </submittedName>
</protein>
<feature type="transmembrane region" description="Helical" evidence="1">
    <location>
        <begin position="38"/>
        <end position="59"/>
    </location>
</feature>
<sequence>MDSRDDFRILTDTGALVVAEEGQRVIVFDRNTGTPATAAFVLGILALVTGGIGIVALVGGVLPTLAAVAFLSVGVIAAGAAGWLVRTIRRRRSLPLPQCRTVAVLDRKRGLFSSAGGALVGLDQVRFERRMQMTSSSPKLVAITPGGVRVLKRGNPFDGGIGNVDAVLTDAATASVRQA</sequence>
<keyword evidence="3" id="KW-1185">Reference proteome</keyword>
<reference evidence="2" key="1">
    <citation type="journal article" date="2019" name="Emerg. Microbes Infect.">
        <title>Comprehensive subspecies identification of 175 nontuberculous mycobacteria species based on 7547 genomic profiles.</title>
        <authorList>
            <person name="Matsumoto Y."/>
            <person name="Kinjo T."/>
            <person name="Motooka D."/>
            <person name="Nabeya D."/>
            <person name="Jung N."/>
            <person name="Uechi K."/>
            <person name="Horii T."/>
            <person name="Iida T."/>
            <person name="Fujita J."/>
            <person name="Nakamura S."/>
        </authorList>
    </citation>
    <scope>NUCLEOTIDE SEQUENCE [LARGE SCALE GENOMIC DNA]</scope>
    <source>
        <strain evidence="2">JCM 13671</strain>
    </source>
</reference>
<reference evidence="2" key="2">
    <citation type="submission" date="2020-02" db="EMBL/GenBank/DDBJ databases">
        <authorList>
            <person name="Matsumoto Y."/>
            <person name="Motooka D."/>
            <person name="Nakamura S."/>
        </authorList>
    </citation>
    <scope>NUCLEOTIDE SEQUENCE</scope>
    <source>
        <strain evidence="2">JCM 13671</strain>
    </source>
</reference>
<organism evidence="2 3">
    <name type="scientific">Mycolicibacterium confluentis</name>
    <dbReference type="NCBI Taxonomy" id="28047"/>
    <lineage>
        <taxon>Bacteria</taxon>
        <taxon>Bacillati</taxon>
        <taxon>Actinomycetota</taxon>
        <taxon>Actinomycetes</taxon>
        <taxon>Mycobacteriales</taxon>
        <taxon>Mycobacteriaceae</taxon>
        <taxon>Mycolicibacterium</taxon>
    </lineage>
</organism>
<proteinExistence type="predicted"/>
<feature type="transmembrane region" description="Helical" evidence="1">
    <location>
        <begin position="65"/>
        <end position="85"/>
    </location>
</feature>
<dbReference type="RefSeq" id="WP_234813124.1">
    <property type="nucleotide sequence ID" value="NZ_AP022612.1"/>
</dbReference>
<evidence type="ECO:0000313" key="2">
    <source>
        <dbReference type="EMBL" id="BBZ34041.1"/>
    </source>
</evidence>
<dbReference type="EMBL" id="AP022612">
    <property type="protein sequence ID" value="BBZ34041.1"/>
    <property type="molecule type" value="Genomic_DNA"/>
</dbReference>
<gene>
    <name evidence="2" type="ORF">MCNF_26460</name>
</gene>
<name>A0A7I7XYG6_9MYCO</name>
<dbReference type="Proteomes" id="UP000466931">
    <property type="component" value="Chromosome"/>
</dbReference>
<accession>A0A7I7XYG6</accession>
<keyword evidence="1" id="KW-0472">Membrane</keyword>
<keyword evidence="1" id="KW-0812">Transmembrane</keyword>
<keyword evidence="1" id="KW-1133">Transmembrane helix</keyword>
<dbReference type="AlphaFoldDB" id="A0A7I7XYG6"/>
<evidence type="ECO:0000256" key="1">
    <source>
        <dbReference type="SAM" id="Phobius"/>
    </source>
</evidence>